<evidence type="ECO:0000256" key="1">
    <source>
        <dbReference type="ARBA" id="ARBA00009477"/>
    </source>
</evidence>
<dbReference type="SUPFAM" id="SSF111369">
    <property type="entry name" value="HlyD-like secretion proteins"/>
    <property type="match status" value="1"/>
</dbReference>
<keyword evidence="2" id="KW-0813">Transport</keyword>
<feature type="domain" description="CusB-like beta-barrel" evidence="3">
    <location>
        <begin position="397"/>
        <end position="474"/>
    </location>
</feature>
<dbReference type="Pfam" id="PF25967">
    <property type="entry name" value="RND-MFP_C"/>
    <property type="match status" value="1"/>
</dbReference>
<dbReference type="GO" id="GO:0060003">
    <property type="term" value="P:copper ion export"/>
    <property type="evidence" value="ECO:0007669"/>
    <property type="project" value="TreeGrafter"/>
</dbReference>
<dbReference type="FunFam" id="2.40.30.170:FF:000010">
    <property type="entry name" value="Efflux RND transporter periplasmic adaptor subunit"/>
    <property type="match status" value="1"/>
</dbReference>
<dbReference type="InterPro" id="IPR058647">
    <property type="entry name" value="BSH_CzcB-like"/>
</dbReference>
<dbReference type="InterPro" id="IPR058792">
    <property type="entry name" value="Beta-barrel_RND_2"/>
</dbReference>
<dbReference type="EMBL" id="CP003364">
    <property type="protein sequence ID" value="AGA31163.1"/>
    <property type="molecule type" value="Genomic_DNA"/>
</dbReference>
<accession>L0DQG4</accession>
<dbReference type="OrthoDB" id="9806939at2"/>
<dbReference type="Gene3D" id="2.40.30.170">
    <property type="match status" value="1"/>
</dbReference>
<feature type="domain" description="Multidrug resistance protein MdtA-like C-terminal permuted SH3" evidence="4">
    <location>
        <begin position="482"/>
        <end position="539"/>
    </location>
</feature>
<dbReference type="GO" id="GO:0030313">
    <property type="term" value="C:cell envelope"/>
    <property type="evidence" value="ECO:0007669"/>
    <property type="project" value="TreeGrafter"/>
</dbReference>
<dbReference type="Pfam" id="PF25954">
    <property type="entry name" value="Beta-barrel_RND_2"/>
    <property type="match status" value="1"/>
</dbReference>
<dbReference type="AlphaFoldDB" id="L0DQG4"/>
<dbReference type="GO" id="GO:0022857">
    <property type="term" value="F:transmembrane transporter activity"/>
    <property type="evidence" value="ECO:0007669"/>
    <property type="project" value="InterPro"/>
</dbReference>
<evidence type="ECO:0000313" key="7">
    <source>
        <dbReference type="Proteomes" id="UP000010798"/>
    </source>
</evidence>
<dbReference type="InterPro" id="IPR006143">
    <property type="entry name" value="RND_pump_MFP"/>
</dbReference>
<comment type="similarity">
    <text evidence="1">Belongs to the membrane fusion protein (MFP) (TC 8.A.1) family.</text>
</comment>
<evidence type="ECO:0000259" key="3">
    <source>
        <dbReference type="Pfam" id="PF25954"/>
    </source>
</evidence>
<dbReference type="InterPro" id="IPR058627">
    <property type="entry name" value="MdtA-like_C"/>
</dbReference>
<name>L0DQG4_SINAD</name>
<evidence type="ECO:0000313" key="6">
    <source>
        <dbReference type="EMBL" id="AGA31163.1"/>
    </source>
</evidence>
<dbReference type="Gene3D" id="2.40.50.100">
    <property type="match status" value="1"/>
</dbReference>
<dbReference type="Gene3D" id="2.40.420.20">
    <property type="match status" value="1"/>
</dbReference>
<dbReference type="STRING" id="886293.Sinac_7109"/>
<dbReference type="GO" id="GO:0015679">
    <property type="term" value="P:plasma membrane copper ion transport"/>
    <property type="evidence" value="ECO:0007669"/>
    <property type="project" value="TreeGrafter"/>
</dbReference>
<organism evidence="6 7">
    <name type="scientific">Singulisphaera acidiphila (strain ATCC BAA-1392 / DSM 18658 / VKM B-2454 / MOB10)</name>
    <dbReference type="NCBI Taxonomy" id="886293"/>
    <lineage>
        <taxon>Bacteria</taxon>
        <taxon>Pseudomonadati</taxon>
        <taxon>Planctomycetota</taxon>
        <taxon>Planctomycetia</taxon>
        <taxon>Isosphaerales</taxon>
        <taxon>Isosphaeraceae</taxon>
        <taxon>Singulisphaera</taxon>
    </lineage>
</organism>
<proteinExistence type="inferred from homology"/>
<dbReference type="KEGG" id="saci:Sinac_7109"/>
<feature type="domain" description="CzcB-like barrel-sandwich hybrid" evidence="5">
    <location>
        <begin position="108"/>
        <end position="394"/>
    </location>
</feature>
<sequence length="555" mass="60539">MKSSPPQFVRRPAVILILGLLVLGIGAVVLVFRQPVGARMADRPPLQPQVDSKPGEPVVDGEVARASGILFSEEEQKIVGLRTAKVTLDTVPHVLSAPGQVAPNESQYAYITPRAAGVVRTVNAHVGQLVRAGDLLATIDSPVVGEARLELYTKLQELEIAKAQAEWEEMVYHNTHELIGLLRKGESPEEIQSRFADRAVGDDRERLMTAYAQYRLAIATVERNRELNAQKLITPKQFQEVTAGYEAAQATYQSLMDQTGFEAKLADTRARQAKRQAETAVRTAEERLRILGVKPDGTEPEMAGGKVAGVKSDETLAAPETSRARETILADATGENSTAVKPVGVPPDSAMNMREAPVSTYSIRAPFDGTILDREMIVPGVAVDTTHRLFTMANLSSVWIEASVHEGDFDMLASSQEGSEVRFRSPAYLDREFEGTVIYSGDLVDEKSRSVKLLAKAANPDRLLKPGMFVEVDILSPRKKAAVQIPTSALLDEGNRTFVFVKTAPDRFVRREVDAEAPRGDLVTIRRGLETGDEVVIEGEYKLKALSVQLASAGH</sequence>
<dbReference type="Pfam" id="PF25973">
    <property type="entry name" value="BSH_CzcB"/>
    <property type="match status" value="1"/>
</dbReference>
<dbReference type="HOGENOM" id="CLU_018816_13_3_0"/>
<evidence type="ECO:0000259" key="4">
    <source>
        <dbReference type="Pfam" id="PF25967"/>
    </source>
</evidence>
<gene>
    <name evidence="6" type="ordered locus">Sinac_7109</name>
</gene>
<dbReference type="InterPro" id="IPR051909">
    <property type="entry name" value="MFP_Cation_Efflux"/>
</dbReference>
<evidence type="ECO:0000259" key="5">
    <source>
        <dbReference type="Pfam" id="PF25973"/>
    </source>
</evidence>
<dbReference type="PANTHER" id="PTHR30097:SF4">
    <property type="entry name" value="SLR6042 PROTEIN"/>
    <property type="match status" value="1"/>
</dbReference>
<reference evidence="6 7" key="1">
    <citation type="submission" date="2012-02" db="EMBL/GenBank/DDBJ databases">
        <title>Complete sequence of chromosome of Singulisphaera acidiphila DSM 18658.</title>
        <authorList>
            <consortium name="US DOE Joint Genome Institute (JGI-PGF)"/>
            <person name="Lucas S."/>
            <person name="Copeland A."/>
            <person name="Lapidus A."/>
            <person name="Glavina del Rio T."/>
            <person name="Dalin E."/>
            <person name="Tice H."/>
            <person name="Bruce D."/>
            <person name="Goodwin L."/>
            <person name="Pitluck S."/>
            <person name="Peters L."/>
            <person name="Ovchinnikova G."/>
            <person name="Chertkov O."/>
            <person name="Kyrpides N."/>
            <person name="Mavromatis K."/>
            <person name="Ivanova N."/>
            <person name="Brettin T."/>
            <person name="Detter J.C."/>
            <person name="Han C."/>
            <person name="Larimer F."/>
            <person name="Land M."/>
            <person name="Hauser L."/>
            <person name="Markowitz V."/>
            <person name="Cheng J.-F."/>
            <person name="Hugenholtz P."/>
            <person name="Woyke T."/>
            <person name="Wu D."/>
            <person name="Tindall B."/>
            <person name="Pomrenke H."/>
            <person name="Brambilla E."/>
            <person name="Klenk H.-P."/>
            <person name="Eisen J.A."/>
        </authorList>
    </citation>
    <scope>NUCLEOTIDE SEQUENCE [LARGE SCALE GENOMIC DNA]</scope>
    <source>
        <strain evidence="7">ATCC BAA-1392 / DSM 18658 / VKM B-2454 / MOB10</strain>
    </source>
</reference>
<protein>
    <submittedName>
        <fullName evidence="6">RND family efflux transporter, MFP subunit</fullName>
    </submittedName>
</protein>
<dbReference type="NCBIfam" id="TIGR01730">
    <property type="entry name" value="RND_mfp"/>
    <property type="match status" value="1"/>
</dbReference>
<dbReference type="GO" id="GO:0016020">
    <property type="term" value="C:membrane"/>
    <property type="evidence" value="ECO:0007669"/>
    <property type="project" value="InterPro"/>
</dbReference>
<dbReference type="eggNOG" id="COG0845">
    <property type="taxonomic scope" value="Bacteria"/>
</dbReference>
<dbReference type="Proteomes" id="UP000010798">
    <property type="component" value="Chromosome"/>
</dbReference>
<keyword evidence="7" id="KW-1185">Reference proteome</keyword>
<dbReference type="PANTHER" id="PTHR30097">
    <property type="entry name" value="CATION EFFLUX SYSTEM PROTEIN CUSB"/>
    <property type="match status" value="1"/>
</dbReference>
<evidence type="ECO:0000256" key="2">
    <source>
        <dbReference type="ARBA" id="ARBA00022448"/>
    </source>
</evidence>